<dbReference type="Gene3D" id="3.40.1030.10">
    <property type="entry name" value="Nucleoside phosphorylase/phosphoribosyltransferase catalytic domain"/>
    <property type="match status" value="1"/>
</dbReference>
<sequence length="339" mass="36676">MTAQELSSGQTLPAARFIKEIGRGKDGARDLSRQDACSLFTAMLEQRVSDLELGAILLSMRIKGESINELAGFMDALAPAMLKLQLPPGLTAAPVLIPSYNGARKKANLTPLLASLLAREGIPVLVHGIAEDPGRVTSAEIFQAMDLPLCLSAQEVSQRFASGLPAMTGLDCLSPALHRLLMLRRILGVRNSSHTLVKMLQPFDIPALRLYSYTHPEYLQSLGHYFSTHLTSTQGEVLMMRGTEGEAVANTGRAQQIDRFAQGVRETLLEKQELLTATEPELPEDTDAASTAAWILKVLNQELPVPANIAEQVRLCVSISRRLHGGIANAVENSSHGKA</sequence>
<evidence type="ECO:0000313" key="5">
    <source>
        <dbReference type="Proteomes" id="UP000654304"/>
    </source>
</evidence>
<dbReference type="InterPro" id="IPR036320">
    <property type="entry name" value="Glycosyl_Trfase_fam3_N_dom_sf"/>
</dbReference>
<keyword evidence="1" id="KW-0328">Glycosyltransferase</keyword>
<dbReference type="SUPFAM" id="SSF52418">
    <property type="entry name" value="Nucleoside phosphorylase/phosphoribosyltransferase catalytic domain"/>
    <property type="match status" value="1"/>
</dbReference>
<dbReference type="InterPro" id="IPR005940">
    <property type="entry name" value="Anthranilate_Pribosyl_Tfrase"/>
</dbReference>
<dbReference type="Pfam" id="PF02885">
    <property type="entry name" value="Glycos_trans_3N"/>
    <property type="match status" value="1"/>
</dbReference>
<dbReference type="PANTHER" id="PTHR43285">
    <property type="entry name" value="ANTHRANILATE PHOSPHORIBOSYLTRANSFERASE"/>
    <property type="match status" value="1"/>
</dbReference>
<dbReference type="GO" id="GO:0003677">
    <property type="term" value="F:DNA binding"/>
    <property type="evidence" value="ECO:0007669"/>
    <property type="project" value="UniProtKB-KW"/>
</dbReference>
<evidence type="ECO:0000313" key="4">
    <source>
        <dbReference type="EMBL" id="MBC3931271.1"/>
    </source>
</evidence>
<gene>
    <name evidence="4" type="primary">ybiB</name>
    <name evidence="4" type="ORF">H8K43_06260</name>
</gene>
<protein>
    <submittedName>
        <fullName evidence="4">DNA-binding protein YbiB</fullName>
    </submittedName>
</protein>
<keyword evidence="4" id="KW-0238">DNA-binding</keyword>
<keyword evidence="5" id="KW-1185">Reference proteome</keyword>
<dbReference type="InterPro" id="IPR035902">
    <property type="entry name" value="Nuc_phospho_transferase"/>
</dbReference>
<dbReference type="RefSeq" id="WP_186903055.1">
    <property type="nucleotide sequence ID" value="NZ_JACOGD010000003.1"/>
</dbReference>
<dbReference type="NCBIfam" id="NF006005">
    <property type="entry name" value="PRK08136.1"/>
    <property type="match status" value="1"/>
</dbReference>
<feature type="domain" description="Glycosyl transferase family 3 N-terminal" evidence="3">
    <location>
        <begin position="17"/>
        <end position="77"/>
    </location>
</feature>
<proteinExistence type="predicted"/>
<accession>A0ABR7A2X8</accession>
<dbReference type="InterPro" id="IPR017459">
    <property type="entry name" value="Glycosyl_Trfase_fam3_N_dom"/>
</dbReference>
<evidence type="ECO:0000259" key="3">
    <source>
        <dbReference type="Pfam" id="PF02885"/>
    </source>
</evidence>
<dbReference type="EMBL" id="JACOGD010000003">
    <property type="protein sequence ID" value="MBC3931271.1"/>
    <property type="molecule type" value="Genomic_DNA"/>
</dbReference>
<dbReference type="Proteomes" id="UP000654304">
    <property type="component" value="Unassembled WGS sequence"/>
</dbReference>
<dbReference type="PANTHER" id="PTHR43285:SF4">
    <property type="entry name" value="TRANSFERASE"/>
    <property type="match status" value="1"/>
</dbReference>
<reference evidence="4 5" key="1">
    <citation type="submission" date="2020-08" db="EMBL/GenBank/DDBJ databases">
        <title>Novel species isolated from subtropical streams in China.</title>
        <authorList>
            <person name="Lu H."/>
        </authorList>
    </citation>
    <scope>NUCLEOTIDE SEQUENCE [LARGE SCALE GENOMIC DNA]</scope>
    <source>
        <strain evidence="4 5">CY22W</strain>
    </source>
</reference>
<evidence type="ECO:0000256" key="1">
    <source>
        <dbReference type="ARBA" id="ARBA00022676"/>
    </source>
</evidence>
<keyword evidence="2" id="KW-0808">Transferase</keyword>
<name>A0ABR7A2X8_9BURK</name>
<comment type="caution">
    <text evidence="4">The sequence shown here is derived from an EMBL/GenBank/DDBJ whole genome shotgun (WGS) entry which is preliminary data.</text>
</comment>
<dbReference type="SUPFAM" id="SSF47648">
    <property type="entry name" value="Nucleoside phosphorylase/phosphoribosyltransferase N-terminal domain"/>
    <property type="match status" value="1"/>
</dbReference>
<dbReference type="Gene3D" id="1.20.970.10">
    <property type="entry name" value="Transferase, Pyrimidine Nucleoside Phosphorylase, Chain C"/>
    <property type="match status" value="1"/>
</dbReference>
<evidence type="ECO:0000256" key="2">
    <source>
        <dbReference type="ARBA" id="ARBA00022679"/>
    </source>
</evidence>
<organism evidence="4 5">
    <name type="scientific">Undibacterium curvum</name>
    <dbReference type="NCBI Taxonomy" id="2762294"/>
    <lineage>
        <taxon>Bacteria</taxon>
        <taxon>Pseudomonadati</taxon>
        <taxon>Pseudomonadota</taxon>
        <taxon>Betaproteobacteria</taxon>
        <taxon>Burkholderiales</taxon>
        <taxon>Oxalobacteraceae</taxon>
        <taxon>Undibacterium</taxon>
    </lineage>
</organism>